<reference evidence="1" key="1">
    <citation type="journal article" date="2023" name="Mol. Phylogenet. Evol.">
        <title>Genome-scale phylogeny and comparative genomics of the fungal order Sordariales.</title>
        <authorList>
            <person name="Hensen N."/>
            <person name="Bonometti L."/>
            <person name="Westerberg I."/>
            <person name="Brannstrom I.O."/>
            <person name="Guillou S."/>
            <person name="Cros-Aarteil S."/>
            <person name="Calhoun S."/>
            <person name="Haridas S."/>
            <person name="Kuo A."/>
            <person name="Mondo S."/>
            <person name="Pangilinan J."/>
            <person name="Riley R."/>
            <person name="LaButti K."/>
            <person name="Andreopoulos B."/>
            <person name="Lipzen A."/>
            <person name="Chen C."/>
            <person name="Yan M."/>
            <person name="Daum C."/>
            <person name="Ng V."/>
            <person name="Clum A."/>
            <person name="Steindorff A."/>
            <person name="Ohm R.A."/>
            <person name="Martin F."/>
            <person name="Silar P."/>
            <person name="Natvig D.O."/>
            <person name="Lalanne C."/>
            <person name="Gautier V."/>
            <person name="Ament-Velasquez S.L."/>
            <person name="Kruys A."/>
            <person name="Hutchinson M.I."/>
            <person name="Powell A.J."/>
            <person name="Barry K."/>
            <person name="Miller A.N."/>
            <person name="Grigoriev I.V."/>
            <person name="Debuchy R."/>
            <person name="Gladieux P."/>
            <person name="Hiltunen Thoren M."/>
            <person name="Johannesson H."/>
        </authorList>
    </citation>
    <scope>NUCLEOTIDE SEQUENCE</scope>
    <source>
        <strain evidence="1">CBS 123565</strain>
    </source>
</reference>
<dbReference type="EMBL" id="MU853405">
    <property type="protein sequence ID" value="KAK4135954.1"/>
    <property type="molecule type" value="Genomic_DNA"/>
</dbReference>
<reference evidence="1" key="2">
    <citation type="submission" date="2023-05" db="EMBL/GenBank/DDBJ databases">
        <authorList>
            <consortium name="Lawrence Berkeley National Laboratory"/>
            <person name="Steindorff A."/>
            <person name="Hensen N."/>
            <person name="Bonometti L."/>
            <person name="Westerberg I."/>
            <person name="Brannstrom I.O."/>
            <person name="Guillou S."/>
            <person name="Cros-Aarteil S."/>
            <person name="Calhoun S."/>
            <person name="Haridas S."/>
            <person name="Kuo A."/>
            <person name="Mondo S."/>
            <person name="Pangilinan J."/>
            <person name="Riley R."/>
            <person name="Labutti K."/>
            <person name="Andreopoulos B."/>
            <person name="Lipzen A."/>
            <person name="Chen C."/>
            <person name="Yanf M."/>
            <person name="Daum C."/>
            <person name="Ng V."/>
            <person name="Clum A."/>
            <person name="Ohm R."/>
            <person name="Martin F."/>
            <person name="Silar P."/>
            <person name="Natvig D."/>
            <person name="Lalanne C."/>
            <person name="Gautier V."/>
            <person name="Ament-Velasquez S.L."/>
            <person name="Kruys A."/>
            <person name="Hutchinson M.I."/>
            <person name="Powell A.J."/>
            <person name="Barry K."/>
            <person name="Miller A.N."/>
            <person name="Grigoriev I.V."/>
            <person name="Debuchy R."/>
            <person name="Gladieux P."/>
            <person name="Thoren M.H."/>
            <person name="Johannesson H."/>
        </authorList>
    </citation>
    <scope>NUCLEOTIDE SEQUENCE</scope>
    <source>
        <strain evidence="1">CBS 123565</strain>
    </source>
</reference>
<sequence>MEIVTKQGYCSYDMRQARAFPCCSVPLEPTNLIMGTRVDRDRQNSRKVMARYLGSLGTQPSLPVVVYLLGTALRVKRVTYGLSVCHGKLGAICGHSTQPGIGSHRLAQDGDTESGWPTTFGTTMLGPRPALERFYFVDNRGRSQPRNQAVEFQR</sequence>
<dbReference type="AlphaFoldDB" id="A0AAN6ZFU6"/>
<accession>A0AAN6ZFU6</accession>
<organism evidence="1 2">
    <name type="scientific">Trichocladium antarcticum</name>
    <dbReference type="NCBI Taxonomy" id="1450529"/>
    <lineage>
        <taxon>Eukaryota</taxon>
        <taxon>Fungi</taxon>
        <taxon>Dikarya</taxon>
        <taxon>Ascomycota</taxon>
        <taxon>Pezizomycotina</taxon>
        <taxon>Sordariomycetes</taxon>
        <taxon>Sordariomycetidae</taxon>
        <taxon>Sordariales</taxon>
        <taxon>Chaetomiaceae</taxon>
        <taxon>Trichocladium</taxon>
    </lineage>
</organism>
<evidence type="ECO:0000313" key="1">
    <source>
        <dbReference type="EMBL" id="KAK4135954.1"/>
    </source>
</evidence>
<proteinExistence type="predicted"/>
<keyword evidence="2" id="KW-1185">Reference proteome</keyword>
<comment type="caution">
    <text evidence="1">The sequence shown here is derived from an EMBL/GenBank/DDBJ whole genome shotgun (WGS) entry which is preliminary data.</text>
</comment>
<dbReference type="Proteomes" id="UP001304895">
    <property type="component" value="Unassembled WGS sequence"/>
</dbReference>
<gene>
    <name evidence="1" type="ORF">BT67DRAFT_440840</name>
</gene>
<evidence type="ECO:0000313" key="2">
    <source>
        <dbReference type="Proteomes" id="UP001304895"/>
    </source>
</evidence>
<name>A0AAN6ZFU6_9PEZI</name>
<protein>
    <submittedName>
        <fullName evidence="1">Uncharacterized protein</fullName>
    </submittedName>
</protein>